<evidence type="ECO:0000256" key="5">
    <source>
        <dbReference type="SAM" id="Coils"/>
    </source>
</evidence>
<keyword evidence="3" id="KW-0804">Transcription</keyword>
<accession>S8CFR6</accession>
<dbReference type="PROSITE" id="PS51525">
    <property type="entry name" value="NET"/>
    <property type="match status" value="1"/>
</dbReference>
<protein>
    <recommendedName>
        <fullName evidence="10">Bromo domain-containing protein</fullName>
    </recommendedName>
</protein>
<dbReference type="PANTHER" id="PTHR45926">
    <property type="entry name" value="OSJNBA0053K19.4 PROTEIN"/>
    <property type="match status" value="1"/>
</dbReference>
<keyword evidence="5" id="KW-0175">Coiled coil</keyword>
<dbReference type="Proteomes" id="UP000015453">
    <property type="component" value="Unassembled WGS sequence"/>
</dbReference>
<feature type="coiled-coil region" evidence="5">
    <location>
        <begin position="173"/>
        <end position="200"/>
    </location>
</feature>
<name>S8CFR6_9LAMI</name>
<dbReference type="PROSITE" id="PS50014">
    <property type="entry name" value="BROMODOMAIN_2"/>
    <property type="match status" value="1"/>
</dbReference>
<dbReference type="Gene3D" id="1.20.920.10">
    <property type="entry name" value="Bromodomain-like"/>
    <property type="match status" value="1"/>
</dbReference>
<evidence type="ECO:0000313" key="9">
    <source>
        <dbReference type="Proteomes" id="UP000015453"/>
    </source>
</evidence>
<dbReference type="EMBL" id="AUSU01004045">
    <property type="protein sequence ID" value="EPS65779.1"/>
    <property type="molecule type" value="Genomic_DNA"/>
</dbReference>
<comment type="caution">
    <text evidence="8">The sequence shown here is derived from an EMBL/GenBank/DDBJ whole genome shotgun (WGS) entry which is preliminary data.</text>
</comment>
<feature type="domain" description="Bromo" evidence="6">
    <location>
        <begin position="77"/>
        <end position="152"/>
    </location>
</feature>
<dbReference type="AlphaFoldDB" id="S8CFR6"/>
<evidence type="ECO:0000256" key="3">
    <source>
        <dbReference type="ARBA" id="ARBA00023163"/>
    </source>
</evidence>
<gene>
    <name evidence="8" type="ORF">M569_08999</name>
</gene>
<sequence length="309" mass="35540">IEQKINEIEQFYSNSSSSSKNPDTPRSVVSSLRTLDRDKVLNNLKKRQQDALNREAAAAKRMRELMRQFGVILDKISEHKWAAPFLQPVDVVGLGLHDYYQVIEKPMDFCTIKSKMEAKDGLGYKNVREICADVRLIFKNAMKYNDEKNDVHVMAKSLLDKFETRWLQLLPKVDEEERRLKDEEAEMQLDQQLVQEVQHAKSTRDLCAELEDVDGHLEKLKETLISKCRKMTTEEKKRLGSAITKLSPEDINKALEIIAQSNQNFQASGETVEVNIDAQSESTLWKLKFFVKETLQQSQMKTTTEAAAT</sequence>
<dbReference type="InterPro" id="IPR036427">
    <property type="entry name" value="Bromodomain-like_sf"/>
</dbReference>
<dbReference type="PRINTS" id="PR00503">
    <property type="entry name" value="BROMODOMAIN"/>
</dbReference>
<dbReference type="InterPro" id="IPR001487">
    <property type="entry name" value="Bromodomain"/>
</dbReference>
<keyword evidence="2 4" id="KW-0103">Bromodomain</keyword>
<evidence type="ECO:0000259" key="6">
    <source>
        <dbReference type="PROSITE" id="PS50014"/>
    </source>
</evidence>
<organism evidence="8 9">
    <name type="scientific">Genlisea aurea</name>
    <dbReference type="NCBI Taxonomy" id="192259"/>
    <lineage>
        <taxon>Eukaryota</taxon>
        <taxon>Viridiplantae</taxon>
        <taxon>Streptophyta</taxon>
        <taxon>Embryophyta</taxon>
        <taxon>Tracheophyta</taxon>
        <taxon>Spermatophyta</taxon>
        <taxon>Magnoliopsida</taxon>
        <taxon>eudicotyledons</taxon>
        <taxon>Gunneridae</taxon>
        <taxon>Pentapetalae</taxon>
        <taxon>asterids</taxon>
        <taxon>lamiids</taxon>
        <taxon>Lamiales</taxon>
        <taxon>Lentibulariaceae</taxon>
        <taxon>Genlisea</taxon>
    </lineage>
</organism>
<feature type="domain" description="NET" evidence="7">
    <location>
        <begin position="221"/>
        <end position="302"/>
    </location>
</feature>
<dbReference type="OrthoDB" id="21449at2759"/>
<feature type="non-terminal residue" evidence="8">
    <location>
        <position position="1"/>
    </location>
</feature>
<evidence type="ECO:0000256" key="2">
    <source>
        <dbReference type="ARBA" id="ARBA00023117"/>
    </source>
</evidence>
<evidence type="ECO:0000259" key="7">
    <source>
        <dbReference type="PROSITE" id="PS51525"/>
    </source>
</evidence>
<dbReference type="InterPro" id="IPR027353">
    <property type="entry name" value="NET_dom"/>
</dbReference>
<keyword evidence="1" id="KW-0805">Transcription regulation</keyword>
<dbReference type="SMART" id="SM00297">
    <property type="entry name" value="BROMO"/>
    <property type="match status" value="1"/>
</dbReference>
<dbReference type="SUPFAM" id="SSF47370">
    <property type="entry name" value="Bromodomain"/>
    <property type="match status" value="1"/>
</dbReference>
<evidence type="ECO:0000256" key="4">
    <source>
        <dbReference type="PROSITE-ProRule" id="PRU00035"/>
    </source>
</evidence>
<dbReference type="Gene3D" id="1.20.1270.220">
    <property type="match status" value="1"/>
</dbReference>
<dbReference type="InterPro" id="IPR038336">
    <property type="entry name" value="NET_sf"/>
</dbReference>
<dbReference type="Pfam" id="PF17035">
    <property type="entry name" value="BET"/>
    <property type="match status" value="1"/>
</dbReference>
<evidence type="ECO:0000256" key="1">
    <source>
        <dbReference type="ARBA" id="ARBA00023015"/>
    </source>
</evidence>
<evidence type="ECO:0008006" key="10">
    <source>
        <dbReference type="Google" id="ProtNLM"/>
    </source>
</evidence>
<dbReference type="Pfam" id="PF00439">
    <property type="entry name" value="Bromodomain"/>
    <property type="match status" value="1"/>
</dbReference>
<proteinExistence type="predicted"/>
<evidence type="ECO:0000313" key="8">
    <source>
        <dbReference type="EMBL" id="EPS65779.1"/>
    </source>
</evidence>
<feature type="non-terminal residue" evidence="8">
    <location>
        <position position="309"/>
    </location>
</feature>
<keyword evidence="9" id="KW-1185">Reference proteome</keyword>
<reference evidence="8 9" key="1">
    <citation type="journal article" date="2013" name="BMC Genomics">
        <title>The miniature genome of a carnivorous plant Genlisea aurea contains a low number of genes and short non-coding sequences.</title>
        <authorList>
            <person name="Leushkin E.V."/>
            <person name="Sutormin R.A."/>
            <person name="Nabieva E.R."/>
            <person name="Penin A.A."/>
            <person name="Kondrashov A.S."/>
            <person name="Logacheva M.D."/>
        </authorList>
    </citation>
    <scope>NUCLEOTIDE SEQUENCE [LARGE SCALE GENOMIC DNA]</scope>
</reference>